<dbReference type="PANTHER" id="PTHR11346">
    <property type="entry name" value="GALECTIN"/>
    <property type="match status" value="1"/>
</dbReference>
<dbReference type="InterPro" id="IPR044156">
    <property type="entry name" value="Galectin-like"/>
</dbReference>
<dbReference type="AlphaFoldDB" id="A0A158QZB3"/>
<dbReference type="Gene3D" id="2.60.120.200">
    <property type="match status" value="2"/>
</dbReference>
<sequence>LKNNIVQDLPFVSAIVGGLFPGRAIVISGLVLPSANDAKRFHIDLCCGLLIQGDHMDNKALHINPRFDSGGGWFSGQPDRQLVINSYISSKWGAEERFPNPFEPGKPFQIRILVLQNYFKIAVNGKHVCDYPHRVPISDVKTIYVGGNIRVDFIEFQPAVGSKFSQDAVVRNSTKGSKWQKEERDITTFPFSRGITCDIQFVAYGSTVAVDVDGTPFIKFKYRDGDDPSRIDRATVDGDCVLQRVVHKG</sequence>
<dbReference type="SMART" id="SM00276">
    <property type="entry name" value="GLECT"/>
    <property type="match status" value="1"/>
</dbReference>
<evidence type="ECO:0000256" key="3">
    <source>
        <dbReference type="SAM" id="Phobius"/>
    </source>
</evidence>
<dbReference type="InterPro" id="IPR013320">
    <property type="entry name" value="ConA-like_dom_sf"/>
</dbReference>
<feature type="domain" description="Galectin" evidence="4">
    <location>
        <begin position="164"/>
        <end position="248"/>
    </location>
</feature>
<feature type="domain" description="Galectin" evidence="4">
    <location>
        <begin position="11"/>
        <end position="157"/>
    </location>
</feature>
<dbReference type="InterPro" id="IPR001079">
    <property type="entry name" value="Galectin_CRD"/>
</dbReference>
<accession>A0A158QZB3</accession>
<dbReference type="CDD" id="cd00070">
    <property type="entry name" value="GLECT"/>
    <property type="match status" value="1"/>
</dbReference>
<name>A0A158QZB3_NIPBR</name>
<dbReference type="OMA" id="RWCTEER"/>
<dbReference type="WBParaSite" id="NBR_0000983101-mRNA-1">
    <property type="protein sequence ID" value="NBR_0000983101-mRNA-1"/>
    <property type="gene ID" value="NBR_0000983101"/>
</dbReference>
<keyword evidence="3" id="KW-1133">Transmembrane helix</keyword>
<proteinExistence type="predicted"/>
<evidence type="ECO:0000256" key="2">
    <source>
        <dbReference type="RuleBase" id="RU102079"/>
    </source>
</evidence>
<evidence type="ECO:0000259" key="4">
    <source>
        <dbReference type="PROSITE" id="PS51304"/>
    </source>
</evidence>
<evidence type="ECO:0000256" key="1">
    <source>
        <dbReference type="ARBA" id="ARBA00022734"/>
    </source>
</evidence>
<dbReference type="PANTHER" id="PTHR11346:SF171">
    <property type="entry name" value="GALECTIN"/>
    <property type="match status" value="1"/>
</dbReference>
<organism evidence="5">
    <name type="scientific">Nippostrongylus brasiliensis</name>
    <name type="common">Rat hookworm</name>
    <dbReference type="NCBI Taxonomy" id="27835"/>
    <lineage>
        <taxon>Eukaryota</taxon>
        <taxon>Metazoa</taxon>
        <taxon>Ecdysozoa</taxon>
        <taxon>Nematoda</taxon>
        <taxon>Chromadorea</taxon>
        <taxon>Rhabditida</taxon>
        <taxon>Rhabditina</taxon>
        <taxon>Rhabditomorpha</taxon>
        <taxon>Strongyloidea</taxon>
        <taxon>Heligmosomidae</taxon>
        <taxon>Nippostrongylus</taxon>
    </lineage>
</organism>
<dbReference type="SUPFAM" id="SSF49899">
    <property type="entry name" value="Concanavalin A-like lectins/glucanases"/>
    <property type="match status" value="2"/>
</dbReference>
<dbReference type="SMART" id="SM00908">
    <property type="entry name" value="Gal-bind_lectin"/>
    <property type="match status" value="2"/>
</dbReference>
<dbReference type="GO" id="GO:0030246">
    <property type="term" value="F:carbohydrate binding"/>
    <property type="evidence" value="ECO:0007669"/>
    <property type="project" value="UniProtKB-UniRule"/>
</dbReference>
<evidence type="ECO:0000313" key="5">
    <source>
        <dbReference type="WBParaSite" id="NBR_0000983101-mRNA-1"/>
    </source>
</evidence>
<keyword evidence="3" id="KW-0472">Membrane</keyword>
<keyword evidence="3" id="KW-0812">Transmembrane</keyword>
<dbReference type="PROSITE" id="PS51304">
    <property type="entry name" value="GALECTIN"/>
    <property type="match status" value="2"/>
</dbReference>
<keyword evidence="1 2" id="KW-0430">Lectin</keyword>
<dbReference type="GO" id="GO:0016936">
    <property type="term" value="F:galactoside binding"/>
    <property type="evidence" value="ECO:0007669"/>
    <property type="project" value="TreeGrafter"/>
</dbReference>
<dbReference type="Pfam" id="PF00337">
    <property type="entry name" value="Gal-bind_lectin"/>
    <property type="match status" value="2"/>
</dbReference>
<reference evidence="5" key="1">
    <citation type="submission" date="2016-04" db="UniProtKB">
        <authorList>
            <consortium name="WormBaseParasite"/>
        </authorList>
    </citation>
    <scope>IDENTIFICATION</scope>
</reference>
<protein>
    <recommendedName>
        <fullName evidence="2">Galectin</fullName>
    </recommendedName>
</protein>
<feature type="transmembrane region" description="Helical" evidence="3">
    <location>
        <begin position="12"/>
        <end position="32"/>
    </location>
</feature>